<evidence type="ECO:0000259" key="2">
    <source>
        <dbReference type="PROSITE" id="PS50125"/>
    </source>
</evidence>
<proteinExistence type="inferred from homology"/>
<dbReference type="GO" id="GO:0035556">
    <property type="term" value="P:intracellular signal transduction"/>
    <property type="evidence" value="ECO:0007669"/>
    <property type="project" value="InterPro"/>
</dbReference>
<dbReference type="CDD" id="cd07302">
    <property type="entry name" value="CHD"/>
    <property type="match status" value="1"/>
</dbReference>
<comment type="similarity">
    <text evidence="1">Belongs to the adenylyl cyclase class-3 family.</text>
</comment>
<name>A0A6J4U8X7_9ACTN</name>
<dbReference type="Gene3D" id="3.30.70.1230">
    <property type="entry name" value="Nucleotide cyclase"/>
    <property type="match status" value="1"/>
</dbReference>
<evidence type="ECO:0000256" key="1">
    <source>
        <dbReference type="ARBA" id="ARBA00005381"/>
    </source>
</evidence>
<organism evidence="3">
    <name type="scientific">uncultured Thermoleophilia bacterium</name>
    <dbReference type="NCBI Taxonomy" id="1497501"/>
    <lineage>
        <taxon>Bacteria</taxon>
        <taxon>Bacillati</taxon>
        <taxon>Actinomycetota</taxon>
        <taxon>Thermoleophilia</taxon>
        <taxon>environmental samples</taxon>
    </lineage>
</organism>
<dbReference type="EMBL" id="CADCWC010000318">
    <property type="protein sequence ID" value="CAA9544185.1"/>
    <property type="molecule type" value="Genomic_DNA"/>
</dbReference>
<dbReference type="InterPro" id="IPR029787">
    <property type="entry name" value="Nucleotide_cyclase"/>
</dbReference>
<dbReference type="PANTHER" id="PTHR43081:SF1">
    <property type="entry name" value="ADENYLATE CYCLASE, TERMINAL-DIFFERENTIATION SPECIFIC"/>
    <property type="match status" value="1"/>
</dbReference>
<dbReference type="SUPFAM" id="SSF55073">
    <property type="entry name" value="Nucleotide cyclase"/>
    <property type="match status" value="1"/>
</dbReference>
<dbReference type="SMART" id="SM00044">
    <property type="entry name" value="CYCc"/>
    <property type="match status" value="1"/>
</dbReference>
<feature type="domain" description="Guanylate cyclase" evidence="2">
    <location>
        <begin position="92"/>
        <end position="204"/>
    </location>
</feature>
<dbReference type="InterPro" id="IPR050697">
    <property type="entry name" value="Adenylyl/Guanylyl_Cyclase_3/4"/>
</dbReference>
<evidence type="ECO:0000313" key="3">
    <source>
        <dbReference type="EMBL" id="CAA9544185.1"/>
    </source>
</evidence>
<dbReference type="GO" id="GO:0009190">
    <property type="term" value="P:cyclic nucleotide biosynthetic process"/>
    <property type="evidence" value="ECO:0007669"/>
    <property type="project" value="InterPro"/>
</dbReference>
<dbReference type="InterPro" id="IPR001054">
    <property type="entry name" value="A/G_cyclase"/>
</dbReference>
<dbReference type="AlphaFoldDB" id="A0A6J4U8X7"/>
<gene>
    <name evidence="3" type="ORF">AVDCRST_MAG79-2133</name>
</gene>
<sequence>MPPLRSRERARLPDSAFAYIDSGGRRSLPIHDEAHVRNALARFGRVSFEDDAARDRARTRLLRAAKRYGIVPVGFVTNELQPGRRLPTGTVALLMTDVVGSSGLVAQLGDRYPRLLADLVRIVRAAVRKAGGHEVDARADEYFAAFAEPRAALAAAVSLQAAIAAHPWPDGRRVRVRAGIHAGRPTATLTGYVGIAVNTVARVCAEAEGGQVLVCGAARRLLDETGTEPLGVVLREAGTRTLRGIPDPIELWEVAPAGPPPG</sequence>
<reference evidence="3" key="1">
    <citation type="submission" date="2020-02" db="EMBL/GenBank/DDBJ databases">
        <authorList>
            <person name="Meier V. D."/>
        </authorList>
    </citation>
    <scope>NUCLEOTIDE SEQUENCE</scope>
    <source>
        <strain evidence="3">AVDCRST_MAG79</strain>
    </source>
</reference>
<dbReference type="PROSITE" id="PS50125">
    <property type="entry name" value="GUANYLATE_CYCLASE_2"/>
    <property type="match status" value="1"/>
</dbReference>
<dbReference type="GO" id="GO:0004016">
    <property type="term" value="F:adenylate cyclase activity"/>
    <property type="evidence" value="ECO:0007669"/>
    <property type="project" value="UniProtKB-ARBA"/>
</dbReference>
<protein>
    <recommendedName>
        <fullName evidence="2">Guanylate cyclase domain-containing protein</fullName>
    </recommendedName>
</protein>
<dbReference type="Pfam" id="PF00211">
    <property type="entry name" value="Guanylate_cyc"/>
    <property type="match status" value="1"/>
</dbReference>
<accession>A0A6J4U8X7</accession>
<dbReference type="PANTHER" id="PTHR43081">
    <property type="entry name" value="ADENYLATE CYCLASE, TERMINAL-DIFFERENTIATION SPECIFIC-RELATED"/>
    <property type="match status" value="1"/>
</dbReference>